<evidence type="ECO:0000313" key="2">
    <source>
        <dbReference type="Proteomes" id="UP000828048"/>
    </source>
</evidence>
<protein>
    <submittedName>
        <fullName evidence="1">Uncharacterized protein</fullName>
    </submittedName>
</protein>
<comment type="caution">
    <text evidence="1">The sequence shown here is derived from an EMBL/GenBank/DDBJ whole genome shotgun (WGS) entry which is preliminary data.</text>
</comment>
<dbReference type="EMBL" id="CM037158">
    <property type="protein sequence ID" value="KAH7852866.1"/>
    <property type="molecule type" value="Genomic_DNA"/>
</dbReference>
<dbReference type="Proteomes" id="UP000828048">
    <property type="component" value="Chromosome 8"/>
</dbReference>
<evidence type="ECO:0000313" key="1">
    <source>
        <dbReference type="EMBL" id="KAH7852866.1"/>
    </source>
</evidence>
<proteinExistence type="predicted"/>
<reference evidence="1 2" key="1">
    <citation type="journal article" date="2021" name="Hortic Res">
        <title>High-quality reference genome and annotation aids understanding of berry development for evergreen blueberry (Vaccinium darrowii).</title>
        <authorList>
            <person name="Yu J."/>
            <person name="Hulse-Kemp A.M."/>
            <person name="Babiker E."/>
            <person name="Staton M."/>
        </authorList>
    </citation>
    <scope>NUCLEOTIDE SEQUENCE [LARGE SCALE GENOMIC DNA]</scope>
    <source>
        <strain evidence="2">cv. NJ 8807/NJ 8810</strain>
        <tissue evidence="1">Young leaf</tissue>
    </source>
</reference>
<organism evidence="1 2">
    <name type="scientific">Vaccinium darrowii</name>
    <dbReference type="NCBI Taxonomy" id="229202"/>
    <lineage>
        <taxon>Eukaryota</taxon>
        <taxon>Viridiplantae</taxon>
        <taxon>Streptophyta</taxon>
        <taxon>Embryophyta</taxon>
        <taxon>Tracheophyta</taxon>
        <taxon>Spermatophyta</taxon>
        <taxon>Magnoliopsida</taxon>
        <taxon>eudicotyledons</taxon>
        <taxon>Gunneridae</taxon>
        <taxon>Pentapetalae</taxon>
        <taxon>asterids</taxon>
        <taxon>Ericales</taxon>
        <taxon>Ericaceae</taxon>
        <taxon>Vaccinioideae</taxon>
        <taxon>Vaccinieae</taxon>
        <taxon>Vaccinium</taxon>
    </lineage>
</organism>
<sequence>MESHNSYGASWANQWDNSPNPLAAELRKSSGSGSAGKKVGEGLGKTKAVASSEMKKVKEWTTGGIQWIKDNVGKYDYFL</sequence>
<keyword evidence="2" id="KW-1185">Reference proteome</keyword>
<accession>A0ACB7YGV4</accession>
<name>A0ACB7YGV4_9ERIC</name>
<gene>
    <name evidence="1" type="ORF">Vadar_030263</name>
</gene>